<accession>A0A3N9WH12</accession>
<evidence type="ECO:0008006" key="5">
    <source>
        <dbReference type="Google" id="ProtNLM"/>
    </source>
</evidence>
<evidence type="ECO:0000256" key="2">
    <source>
        <dbReference type="SAM" id="Phobius"/>
    </source>
</evidence>
<feature type="transmembrane region" description="Helical" evidence="2">
    <location>
        <begin position="113"/>
        <end position="135"/>
    </location>
</feature>
<dbReference type="SUPFAM" id="SSF53474">
    <property type="entry name" value="alpha/beta-Hydrolases"/>
    <property type="match status" value="1"/>
</dbReference>
<name>A0A3N9WH12_9ACTN</name>
<keyword evidence="2" id="KW-0472">Membrane</keyword>
<feature type="transmembrane region" description="Helical" evidence="2">
    <location>
        <begin position="271"/>
        <end position="291"/>
    </location>
</feature>
<feature type="transmembrane region" description="Helical" evidence="2">
    <location>
        <begin position="342"/>
        <end position="368"/>
    </location>
</feature>
<feature type="transmembrane region" description="Helical" evidence="2">
    <location>
        <begin position="453"/>
        <end position="478"/>
    </location>
</feature>
<dbReference type="EMBL" id="QGSZ01000253">
    <property type="protein sequence ID" value="RQX00130.1"/>
    <property type="molecule type" value="Genomic_DNA"/>
</dbReference>
<feature type="transmembrane region" description="Helical" evidence="2">
    <location>
        <begin position="237"/>
        <end position="259"/>
    </location>
</feature>
<feature type="transmembrane region" description="Helical" evidence="2">
    <location>
        <begin position="206"/>
        <end position="225"/>
    </location>
</feature>
<feature type="region of interest" description="Disordered" evidence="1">
    <location>
        <begin position="654"/>
        <end position="707"/>
    </location>
</feature>
<comment type="caution">
    <text evidence="3">The sequence shown here is derived from an EMBL/GenBank/DDBJ whole genome shotgun (WGS) entry which is preliminary data.</text>
</comment>
<evidence type="ECO:0000313" key="4">
    <source>
        <dbReference type="Proteomes" id="UP000282312"/>
    </source>
</evidence>
<feature type="transmembrane region" description="Helical" evidence="2">
    <location>
        <begin position="303"/>
        <end position="330"/>
    </location>
</feature>
<dbReference type="RefSeq" id="WP_124774606.1">
    <property type="nucleotide sequence ID" value="NZ_JBEZFR010000004.1"/>
</dbReference>
<proteinExistence type="predicted"/>
<reference evidence="3 4" key="1">
    <citation type="submission" date="2018-05" db="EMBL/GenBank/DDBJ databases">
        <title>Micromonospora from Atacama Desert.</title>
        <authorList>
            <person name="Carro L."/>
            <person name="Goodfellow M."/>
            <person name="Klenk H.-P."/>
        </authorList>
    </citation>
    <scope>NUCLEOTIDE SEQUENCE [LARGE SCALE GENOMIC DNA]</scope>
    <source>
        <strain evidence="3 4">LB39</strain>
    </source>
</reference>
<feature type="transmembrane region" description="Helical" evidence="2">
    <location>
        <begin position="82"/>
        <end position="101"/>
    </location>
</feature>
<dbReference type="OrthoDB" id="4320047at2"/>
<feature type="transmembrane region" description="Helical" evidence="2">
    <location>
        <begin position="167"/>
        <end position="185"/>
    </location>
</feature>
<keyword evidence="2" id="KW-1133">Transmembrane helix</keyword>
<dbReference type="AlphaFoldDB" id="A0A3N9WH12"/>
<keyword evidence="4" id="KW-1185">Reference proteome</keyword>
<feature type="transmembrane region" description="Helical" evidence="2">
    <location>
        <begin position="388"/>
        <end position="409"/>
    </location>
</feature>
<organism evidence="3 4">
    <name type="scientific">Micromonospora inaquosa</name>
    <dbReference type="NCBI Taxonomy" id="2203716"/>
    <lineage>
        <taxon>Bacteria</taxon>
        <taxon>Bacillati</taxon>
        <taxon>Actinomycetota</taxon>
        <taxon>Actinomycetes</taxon>
        <taxon>Micromonosporales</taxon>
        <taxon>Micromonosporaceae</taxon>
        <taxon>Micromonospora</taxon>
    </lineage>
</organism>
<sequence>MSEGRPQHGDQPRRSDVVELRVHGVSGADPKVILDWAQVRQVAGDDSGGFHRPAPSDDAEPDGVTLEAYRWGDLPSGTVGRTLAMVFLLPFMFSNVAVWMRPTGRYRAGGVNVLCRLLALNLTVLYVVAIAGVGLDLLAWRCLGAARCRAPFDTMAGLDGWHVGQRLAVLALLPIAAIAVLRLLGTRRSGPTGHATWAMEPLVRRLRMIHVAAALAVLDLVLLTARHAGGATVGTTLLLVLNAAVLLACIGLLAVPGLIDRAGITRAVTWIARALGVVAVGLSVATLVIVATDRGGWSPTSELPGYGGIAGAALLGQMALLVLLSAVVLWKRGRVGGRSALPGGLGAAVLATIAVALAGGLSAGLVYQTGELLGGYRSDGGPPLPYRWTLLAFFLHVVATALLCGVMTLTSRRRRQRAAAAITARDFPVVPPEAVGRLRLTTKTIARARFTEWLGLLAATYAALAVIGLTTSLVGATGRDPEVLARQFLGLPAGAVEMGLNGASYLIAALLLTLLAGGVFAYRTGWFRRHVGILWDLGTFWPQAAHPFAPPSYADRAVPELAGRISQLAERHAGVLLCGHSHGSALLALAVLRLPPQVCRRVALLTYGSPLDRLYARLFPAYLTEEMLRELGERVEWRWLNLWRDTDPVGGWVFAAHRPGDPPPDPDDPAGQVDRRLRDPPELLPAAGKRSAPPLRGHHPGEDDPEFRAAVRELTERLRRAV</sequence>
<dbReference type="InterPro" id="IPR029058">
    <property type="entry name" value="AB_hydrolase_fold"/>
</dbReference>
<evidence type="ECO:0000313" key="3">
    <source>
        <dbReference type="EMBL" id="RQX00130.1"/>
    </source>
</evidence>
<gene>
    <name evidence="3" type="ORF">DLJ59_22570</name>
</gene>
<protein>
    <recommendedName>
        <fullName evidence="5">Integral membrane protein</fullName>
    </recommendedName>
</protein>
<keyword evidence="2" id="KW-0812">Transmembrane</keyword>
<dbReference type="Proteomes" id="UP000282312">
    <property type="component" value="Unassembled WGS sequence"/>
</dbReference>
<feature type="transmembrane region" description="Helical" evidence="2">
    <location>
        <begin position="498"/>
        <end position="522"/>
    </location>
</feature>
<evidence type="ECO:0000256" key="1">
    <source>
        <dbReference type="SAM" id="MobiDB-lite"/>
    </source>
</evidence>